<evidence type="ECO:0000313" key="2">
    <source>
        <dbReference type="EMBL" id="MCH6172360.1"/>
    </source>
</evidence>
<accession>A0ABS9TUX4</accession>
<dbReference type="RefSeq" id="WP_241043163.1">
    <property type="nucleotide sequence ID" value="NZ_BAAAJF010000054.1"/>
</dbReference>
<keyword evidence="3" id="KW-1185">Reference proteome</keyword>
<comment type="caution">
    <text evidence="2">The sequence shown here is derived from an EMBL/GenBank/DDBJ whole genome shotgun (WGS) entry which is preliminary data.</text>
</comment>
<dbReference type="EMBL" id="JAKXMK010000067">
    <property type="protein sequence ID" value="MCH6172360.1"/>
    <property type="molecule type" value="Genomic_DNA"/>
</dbReference>
<dbReference type="InterPro" id="IPR037401">
    <property type="entry name" value="SnoaL-like"/>
</dbReference>
<reference evidence="2 3" key="1">
    <citation type="submission" date="2022-03" db="EMBL/GenBank/DDBJ databases">
        <title>Pseudonocardia alaer sp. nov., a novel actinomycete isolated from reed forest soil.</title>
        <authorList>
            <person name="Wang L."/>
        </authorList>
    </citation>
    <scope>NUCLEOTIDE SEQUENCE [LARGE SCALE GENOMIC DNA]</scope>
    <source>
        <strain evidence="2 3">Y-16303</strain>
    </source>
</reference>
<dbReference type="InterPro" id="IPR032710">
    <property type="entry name" value="NTF2-like_dom_sf"/>
</dbReference>
<dbReference type="Proteomes" id="UP001299970">
    <property type="component" value="Unassembled WGS sequence"/>
</dbReference>
<dbReference type="SUPFAM" id="SSF54427">
    <property type="entry name" value="NTF2-like"/>
    <property type="match status" value="1"/>
</dbReference>
<evidence type="ECO:0000313" key="3">
    <source>
        <dbReference type="Proteomes" id="UP001299970"/>
    </source>
</evidence>
<sequence>MTVRNSGLALDRYIAAVDRAIADDTALDELLDVFAADAVVALDEKPVQGTEAIREFYREFIAIHAEAKHFWNTTVLPDGRQRAEWACAARMADGSVVTAAGVEYAVVGPDDRIVDLRNTVTRQVG</sequence>
<feature type="domain" description="SnoaL-like" evidence="1">
    <location>
        <begin position="12"/>
        <end position="115"/>
    </location>
</feature>
<evidence type="ECO:0000259" key="1">
    <source>
        <dbReference type="Pfam" id="PF12680"/>
    </source>
</evidence>
<dbReference type="Pfam" id="PF12680">
    <property type="entry name" value="SnoaL_2"/>
    <property type="match status" value="1"/>
</dbReference>
<dbReference type="Gene3D" id="3.10.450.50">
    <property type="match status" value="1"/>
</dbReference>
<gene>
    <name evidence="2" type="ORF">MMF94_42365</name>
</gene>
<organism evidence="2 3">
    <name type="scientific">Pseudonocardia alaniniphila</name>
    <dbReference type="NCBI Taxonomy" id="75291"/>
    <lineage>
        <taxon>Bacteria</taxon>
        <taxon>Bacillati</taxon>
        <taxon>Actinomycetota</taxon>
        <taxon>Actinomycetes</taxon>
        <taxon>Pseudonocardiales</taxon>
        <taxon>Pseudonocardiaceae</taxon>
        <taxon>Pseudonocardia</taxon>
    </lineage>
</organism>
<name>A0ABS9TUX4_9PSEU</name>
<dbReference type="GO" id="GO:0016853">
    <property type="term" value="F:isomerase activity"/>
    <property type="evidence" value="ECO:0007669"/>
    <property type="project" value="UniProtKB-KW"/>
</dbReference>
<keyword evidence="2" id="KW-0413">Isomerase</keyword>
<protein>
    <submittedName>
        <fullName evidence="2">Ketosteroid isomerase family protein</fullName>
    </submittedName>
</protein>
<proteinExistence type="predicted"/>